<proteinExistence type="predicted"/>
<evidence type="ECO:0000313" key="3">
    <source>
        <dbReference type="Proteomes" id="UP000199598"/>
    </source>
</evidence>
<gene>
    <name evidence="2" type="ORF">SAMN04488518_105199</name>
</gene>
<dbReference type="PANTHER" id="PTHR45527:SF1">
    <property type="entry name" value="FATTY ACID SYNTHASE"/>
    <property type="match status" value="1"/>
</dbReference>
<sequence>MRDIAADYLNDIRPVFPAMPKLTRVAPRNPLLSALSDFDQERFLDFGWGPETAPRFPTIISAMNHFMTAQPNAVAAEYQDHEISYGELNEAANRLAHTLAQHGVKRGDAVCLYLHRSIPMLVGIVAALRVGAAYIPQHVGVAPEKALNHIASVTGAEVILTLRSLKDQVPVAEGQTLIAIEDVIEDETLPTTPLEGEQHKAQPDDLCMILFTSGTTGVPNGVQVTHKNLCNILQTSPGDLGMRPGLRVGQILSIAFDMAAWETLGAVSNGATLVIRGKSIQETAEKVDVLIATPSILNSLDHSRCQQMQTAAVAGEPCPRPLADAWSSFCRFYNSCGPTETTIINTAEPHYPGKEILSIGRPTPNNTVYVLDENLRPVAIGEKGEMWAGGDCVTAGYLANPDLTLDRYRPDPFRPGHMMFRTKDLGRWTNTGELEHFGRVDDLVKIRGFRVELDGVSNTLEATEGCDQAVTLKFDSRNLVAFVSPANVCTNTAAQSVKDKLPYYCSPTLILSMDELPRTPRGKLDKRLLLKLAQDHIDAQGVELN</sequence>
<organism evidence="2 3">
    <name type="scientific">Pseudovibrio ascidiaceicola</name>
    <dbReference type="NCBI Taxonomy" id="285279"/>
    <lineage>
        <taxon>Bacteria</taxon>
        <taxon>Pseudomonadati</taxon>
        <taxon>Pseudomonadota</taxon>
        <taxon>Alphaproteobacteria</taxon>
        <taxon>Hyphomicrobiales</taxon>
        <taxon>Stappiaceae</taxon>
        <taxon>Pseudovibrio</taxon>
    </lineage>
</organism>
<evidence type="ECO:0000259" key="1">
    <source>
        <dbReference type="Pfam" id="PF00501"/>
    </source>
</evidence>
<dbReference type="InterPro" id="IPR042099">
    <property type="entry name" value="ANL_N_sf"/>
</dbReference>
<name>A0A1I3ZPX0_9HYPH</name>
<dbReference type="SUPFAM" id="SSF56801">
    <property type="entry name" value="Acetyl-CoA synthetase-like"/>
    <property type="match status" value="1"/>
</dbReference>
<dbReference type="InterPro" id="IPR045851">
    <property type="entry name" value="AMP-bd_C_sf"/>
</dbReference>
<dbReference type="Gene3D" id="3.30.300.30">
    <property type="match status" value="1"/>
</dbReference>
<dbReference type="InterPro" id="IPR000873">
    <property type="entry name" value="AMP-dep_synth/lig_dom"/>
</dbReference>
<dbReference type="Gene3D" id="3.40.50.12780">
    <property type="entry name" value="N-terminal domain of ligase-like"/>
    <property type="match status" value="1"/>
</dbReference>
<keyword evidence="3" id="KW-1185">Reference proteome</keyword>
<dbReference type="RefSeq" id="WP_093519476.1">
    <property type="nucleotide sequence ID" value="NZ_FOSK01000005.1"/>
</dbReference>
<reference evidence="2 3" key="1">
    <citation type="submission" date="2016-10" db="EMBL/GenBank/DDBJ databases">
        <authorList>
            <person name="Varghese N."/>
            <person name="Submissions S."/>
        </authorList>
    </citation>
    <scope>NUCLEOTIDE SEQUENCE [LARGE SCALE GENOMIC DNA]</scope>
    <source>
        <strain evidence="2 3">DSM 16392</strain>
    </source>
</reference>
<dbReference type="PANTHER" id="PTHR45527">
    <property type="entry name" value="NONRIBOSOMAL PEPTIDE SYNTHETASE"/>
    <property type="match status" value="1"/>
</dbReference>
<dbReference type="InterPro" id="IPR010071">
    <property type="entry name" value="AA_adenyl_dom"/>
</dbReference>
<dbReference type="NCBIfam" id="TIGR01733">
    <property type="entry name" value="AA-adenyl-dom"/>
    <property type="match status" value="1"/>
</dbReference>
<feature type="domain" description="AMP-dependent synthetase/ligase" evidence="1">
    <location>
        <begin position="67"/>
        <end position="398"/>
    </location>
</feature>
<dbReference type="Proteomes" id="UP000199598">
    <property type="component" value="Unassembled WGS sequence"/>
</dbReference>
<evidence type="ECO:0000313" key="2">
    <source>
        <dbReference type="EMBL" id="SFK46037.1"/>
    </source>
</evidence>
<protein>
    <submittedName>
        <fullName evidence="2">Amino acid adenylation domain-containing protein</fullName>
    </submittedName>
</protein>
<comment type="caution">
    <text evidence="2">The sequence shown here is derived from an EMBL/GenBank/DDBJ whole genome shotgun (WGS) entry which is preliminary data.</text>
</comment>
<dbReference type="EMBL" id="FOSK01000005">
    <property type="protein sequence ID" value="SFK46037.1"/>
    <property type="molecule type" value="Genomic_DNA"/>
</dbReference>
<accession>A0A1I3ZPX0</accession>
<dbReference type="Pfam" id="PF00501">
    <property type="entry name" value="AMP-binding"/>
    <property type="match status" value="1"/>
</dbReference>